<dbReference type="CDD" id="cd01130">
    <property type="entry name" value="VirB11-like_ATPase"/>
    <property type="match status" value="1"/>
</dbReference>
<name>A0A7Z0BHS4_9ACTN</name>
<dbReference type="EMBL" id="JACCHL010000001">
    <property type="protein sequence ID" value="NYH51331.1"/>
    <property type="molecule type" value="Genomic_DNA"/>
</dbReference>
<dbReference type="Gene3D" id="3.30.450.380">
    <property type="match status" value="1"/>
</dbReference>
<sequence length="436" mass="45720">MTAMHGAPPLAPPHGHGEDSLRGMAVALANRVTERLIAHPGGTADSEQVGRLVDALLEERARTVLVRGEEALTPSEEARLRQFVLDHVLGLGPLEELLAEPGVENIHITGASPVTVDFGGGRREKRPAVVGADADLVALVQRAAARAPGGERRFDMAAPVLSMELSGGERLSAVMPGVAARPTVTIRRHPAQHLTMGDLTRSGMVDRAARDLLVSTVRARLNVIVSGATNAGKTTLLRALLGTVEAERVITVEDSLELGLHRHLSDMDVVALQGRPANIEGIGEVTLAELVRAALRMCPDRVIVGETRGPETLALLNAMSMGTDGSMSTIHASSSQQVFAKLAAYCAQAPERLSASATALLVGAAVHLVAHIDTTPAGERVVTSIREVVGSDGEQVVSNELYTREADQPSGAVVCAPSGVVGQRLARAGYTVRGWA</sequence>
<comment type="caution">
    <text evidence="4">The sequence shown here is derived from an EMBL/GenBank/DDBJ whole genome shotgun (WGS) entry which is preliminary data.</text>
</comment>
<dbReference type="Pfam" id="PF00437">
    <property type="entry name" value="T2SSE"/>
    <property type="match status" value="1"/>
</dbReference>
<proteinExistence type="inferred from homology"/>
<dbReference type="AlphaFoldDB" id="A0A7Z0BHS4"/>
<dbReference type="RefSeq" id="WP_179809262.1">
    <property type="nucleotide sequence ID" value="NZ_JACCHL010000001.1"/>
</dbReference>
<dbReference type="Proteomes" id="UP000584931">
    <property type="component" value="Unassembled WGS sequence"/>
</dbReference>
<dbReference type="InterPro" id="IPR027417">
    <property type="entry name" value="P-loop_NTPase"/>
</dbReference>
<organism evidence="4 5">
    <name type="scientific">Nocardiopsis sinuspersici</name>
    <dbReference type="NCBI Taxonomy" id="501010"/>
    <lineage>
        <taxon>Bacteria</taxon>
        <taxon>Bacillati</taxon>
        <taxon>Actinomycetota</taxon>
        <taxon>Actinomycetes</taxon>
        <taxon>Streptosporangiales</taxon>
        <taxon>Nocardiopsidaceae</taxon>
        <taxon>Nocardiopsis</taxon>
    </lineage>
</organism>
<dbReference type="PANTHER" id="PTHR30486:SF6">
    <property type="entry name" value="TYPE IV PILUS RETRACTATION ATPASE PILT"/>
    <property type="match status" value="1"/>
</dbReference>
<evidence type="ECO:0000256" key="2">
    <source>
        <dbReference type="SAM" id="MobiDB-lite"/>
    </source>
</evidence>
<feature type="region of interest" description="Disordered" evidence="2">
    <location>
        <begin position="1"/>
        <end position="20"/>
    </location>
</feature>
<dbReference type="Gene3D" id="3.40.50.300">
    <property type="entry name" value="P-loop containing nucleotide triphosphate hydrolases"/>
    <property type="match status" value="1"/>
</dbReference>
<feature type="domain" description="Bacterial type II secretion system protein E" evidence="3">
    <location>
        <begin position="174"/>
        <end position="422"/>
    </location>
</feature>
<accession>A0A7Z0BHS4</accession>
<comment type="similarity">
    <text evidence="1">Belongs to the GSP E family.</text>
</comment>
<dbReference type="InterPro" id="IPR001482">
    <property type="entry name" value="T2SS/T4SS_dom"/>
</dbReference>
<dbReference type="PANTHER" id="PTHR30486">
    <property type="entry name" value="TWITCHING MOTILITY PROTEIN PILT"/>
    <property type="match status" value="1"/>
</dbReference>
<evidence type="ECO:0000256" key="1">
    <source>
        <dbReference type="ARBA" id="ARBA00006611"/>
    </source>
</evidence>
<dbReference type="GO" id="GO:0016887">
    <property type="term" value="F:ATP hydrolysis activity"/>
    <property type="evidence" value="ECO:0007669"/>
    <property type="project" value="InterPro"/>
</dbReference>
<dbReference type="SUPFAM" id="SSF52540">
    <property type="entry name" value="P-loop containing nucleoside triphosphate hydrolases"/>
    <property type="match status" value="1"/>
</dbReference>
<evidence type="ECO:0000313" key="4">
    <source>
        <dbReference type="EMBL" id="NYH51331.1"/>
    </source>
</evidence>
<protein>
    <submittedName>
        <fullName evidence="4">Flp pilus assembly CpaF family ATPase</fullName>
    </submittedName>
</protein>
<evidence type="ECO:0000313" key="5">
    <source>
        <dbReference type="Proteomes" id="UP000584931"/>
    </source>
</evidence>
<reference evidence="4 5" key="1">
    <citation type="submission" date="2020-07" db="EMBL/GenBank/DDBJ databases">
        <title>Sequencing the genomes of 1000 actinobacteria strains.</title>
        <authorList>
            <person name="Klenk H.-P."/>
        </authorList>
    </citation>
    <scope>NUCLEOTIDE SEQUENCE [LARGE SCALE GENOMIC DNA]</scope>
    <source>
        <strain evidence="4 5">DSM 45278</strain>
    </source>
</reference>
<dbReference type="InterPro" id="IPR050921">
    <property type="entry name" value="T4SS_GSP_E_ATPase"/>
</dbReference>
<gene>
    <name evidence="4" type="ORF">HNR06_000920</name>
</gene>
<evidence type="ECO:0000259" key="3">
    <source>
        <dbReference type="Pfam" id="PF00437"/>
    </source>
</evidence>